<comment type="similarity">
    <text evidence="2">Belongs to the cystatin family.</text>
</comment>
<evidence type="ECO:0000256" key="8">
    <source>
        <dbReference type="SAM" id="SignalP"/>
    </source>
</evidence>
<dbReference type="Ensembl" id="ENSPLOT00000001052.1">
    <property type="protein sequence ID" value="ENSPLOP00000000968.1"/>
    <property type="gene ID" value="ENSPLOG00000000735.1"/>
</dbReference>
<dbReference type="CDD" id="cd00042">
    <property type="entry name" value="CY"/>
    <property type="match status" value="1"/>
</dbReference>
<keyword evidence="5" id="KW-0789">Thiol protease inhibitor</keyword>
<sequence>MFLKMPLLLGLIVLGAHVWTIKKEFVDISKHHGYFVASVEFALALFNEDNREEHSYRLLGGPSKRWTMIFLMELKLHRTICKKQDEDINNCPLQEGPGEKKVDCNFVVDIRPWLSQFSLLNSTCVQK</sequence>
<keyword evidence="10" id="KW-1185">Reference proteome</keyword>
<dbReference type="AlphaFoldDB" id="A0A8C8WAN6"/>
<dbReference type="InterPro" id="IPR046350">
    <property type="entry name" value="Cystatin_sf"/>
</dbReference>
<evidence type="ECO:0000313" key="10">
    <source>
        <dbReference type="Proteomes" id="UP000694399"/>
    </source>
</evidence>
<keyword evidence="6 8" id="KW-0732">Signal</keyword>
<protein>
    <recommendedName>
        <fullName evidence="11">Cystatin-16</fullName>
    </recommendedName>
</protein>
<proteinExistence type="inferred from homology"/>
<accession>A0A8C8WAN6</accession>
<keyword evidence="4" id="KW-0646">Protease inhibitor</keyword>
<evidence type="ECO:0000256" key="3">
    <source>
        <dbReference type="ARBA" id="ARBA00022525"/>
    </source>
</evidence>
<evidence type="ECO:0000256" key="6">
    <source>
        <dbReference type="ARBA" id="ARBA00022729"/>
    </source>
</evidence>
<keyword evidence="7" id="KW-1015">Disulfide bond</keyword>
<feature type="chain" id="PRO_5034312183" description="Cystatin-16" evidence="8">
    <location>
        <begin position="24"/>
        <end position="127"/>
    </location>
</feature>
<comment type="subcellular location">
    <subcellularLocation>
        <location evidence="1">Secreted</location>
    </subcellularLocation>
</comment>
<evidence type="ECO:0000256" key="5">
    <source>
        <dbReference type="ARBA" id="ARBA00022704"/>
    </source>
</evidence>
<evidence type="ECO:0000256" key="2">
    <source>
        <dbReference type="ARBA" id="ARBA00009403"/>
    </source>
</evidence>
<dbReference type="GeneTree" id="ENSGT00940000162636"/>
<dbReference type="PANTHER" id="PTHR47393">
    <property type="entry name" value="CYSTATIN-12-RELATED"/>
    <property type="match status" value="1"/>
</dbReference>
<evidence type="ECO:0000256" key="4">
    <source>
        <dbReference type="ARBA" id="ARBA00022690"/>
    </source>
</evidence>
<feature type="signal peptide" evidence="8">
    <location>
        <begin position="1"/>
        <end position="23"/>
    </location>
</feature>
<evidence type="ECO:0000256" key="7">
    <source>
        <dbReference type="ARBA" id="ARBA00023157"/>
    </source>
</evidence>
<reference evidence="9" key="1">
    <citation type="journal article" date="2019" name="bioRxiv">
        <title>Long live the king: chromosome-level assembly of the lion (Panthera leo) using linked-read, Hi-C, and long read data.</title>
        <authorList>
            <person name="Armstrong E.E."/>
            <person name="Taylor R.W."/>
            <person name="Miller D.E."/>
            <person name="Kaelin C."/>
            <person name="Barsh G."/>
            <person name="Hadly E.A."/>
            <person name="Petrov D."/>
        </authorList>
    </citation>
    <scope>NUCLEOTIDE SEQUENCE [LARGE SCALE GENOMIC DNA]</scope>
</reference>
<name>A0A8C8WAN6_PANLE</name>
<evidence type="ECO:0008006" key="11">
    <source>
        <dbReference type="Google" id="ProtNLM"/>
    </source>
</evidence>
<evidence type="ECO:0000313" key="9">
    <source>
        <dbReference type="Ensembl" id="ENSPLOP00000000968.1"/>
    </source>
</evidence>
<reference evidence="9" key="3">
    <citation type="submission" date="2025-09" db="UniProtKB">
        <authorList>
            <consortium name="Ensembl"/>
        </authorList>
    </citation>
    <scope>IDENTIFICATION</scope>
</reference>
<organism evidence="9 10">
    <name type="scientific">Panthera leo</name>
    <name type="common">Lion</name>
    <dbReference type="NCBI Taxonomy" id="9689"/>
    <lineage>
        <taxon>Eukaryota</taxon>
        <taxon>Metazoa</taxon>
        <taxon>Chordata</taxon>
        <taxon>Craniata</taxon>
        <taxon>Vertebrata</taxon>
        <taxon>Euteleostomi</taxon>
        <taxon>Mammalia</taxon>
        <taxon>Eutheria</taxon>
        <taxon>Laurasiatheria</taxon>
        <taxon>Carnivora</taxon>
        <taxon>Feliformia</taxon>
        <taxon>Felidae</taxon>
        <taxon>Pantherinae</taxon>
        <taxon>Panthera</taxon>
    </lineage>
</organism>
<dbReference type="SUPFAM" id="SSF54403">
    <property type="entry name" value="Cystatin/monellin"/>
    <property type="match status" value="1"/>
</dbReference>
<dbReference type="GO" id="GO:0004869">
    <property type="term" value="F:cysteine-type endopeptidase inhibitor activity"/>
    <property type="evidence" value="ECO:0007669"/>
    <property type="project" value="UniProtKB-KW"/>
</dbReference>
<keyword evidence="3" id="KW-0964">Secreted</keyword>
<dbReference type="PANTHER" id="PTHR47393:SF5">
    <property type="entry name" value="CYSTATIN-16-RELATED"/>
    <property type="match status" value="1"/>
</dbReference>
<evidence type="ECO:0000256" key="1">
    <source>
        <dbReference type="ARBA" id="ARBA00004613"/>
    </source>
</evidence>
<dbReference type="OMA" id="KTWTMIF"/>
<reference evidence="9" key="2">
    <citation type="submission" date="2025-08" db="UniProtKB">
        <authorList>
            <consortium name="Ensembl"/>
        </authorList>
    </citation>
    <scope>IDENTIFICATION</scope>
</reference>
<dbReference type="InterPro" id="IPR000010">
    <property type="entry name" value="Cystatin_dom"/>
</dbReference>
<dbReference type="Proteomes" id="UP000694399">
    <property type="component" value="Chromosome B1"/>
</dbReference>
<dbReference type="GO" id="GO:0005576">
    <property type="term" value="C:extracellular region"/>
    <property type="evidence" value="ECO:0007669"/>
    <property type="project" value="UniProtKB-SubCell"/>
</dbReference>
<dbReference type="Gene3D" id="3.10.450.10">
    <property type="match status" value="1"/>
</dbReference>
<dbReference type="InterPro" id="IPR052333">
    <property type="entry name" value="Cystatin_spermatogenesis"/>
</dbReference>